<feature type="transmembrane region" description="Helical" evidence="2">
    <location>
        <begin position="83"/>
        <end position="101"/>
    </location>
</feature>
<sequence length="479" mass="51376">MSRFPECLTELVAATFQEWRWVRRRLLCLLMFFLWLYTLVDHYAPNASRESWILLIVTACLMQISVSERFHKGIQMIWNTPHRWLYFQLFFLFALLVYMVSLRALGPELWEGIAERRPLLVGLWKLHSVVHDSFVGVPLRVRGRAGGTGLREPASATGGVAGTRASSGGSAASSLVRAAGSLRQLSPAASTLSLRQLSSASLLRLDQAGSPAGSSRQSRLDPADGPLLRPASAASLGGQGTAGAGLAGRGGRQDVAAVAAPESPLPELWLDGASASSASGSSEEAIAQHSPHAFVQGTEALDRQKLNQLEQHFFIMTEEELASCMGLSGQCIVANGPLEILSLWVVSAQALCLQFAVLYGMWMCVAPASHCVDDPAGSTHNVGIITPIAVYLHFINVIGDIPFAVSIAAHFFHLRRTWQEVLLSAPIFLVDAFIVPTSTAVIGALFLCTSLTVKDLLLNSVAVAFVNGGASTIGFWSSA</sequence>
<feature type="transmembrane region" description="Helical" evidence="2">
    <location>
        <begin position="51"/>
        <end position="71"/>
    </location>
</feature>
<keyword evidence="2" id="KW-0812">Transmembrane</keyword>
<accession>A0ABN9T572</accession>
<feature type="transmembrane region" description="Helical" evidence="2">
    <location>
        <begin position="388"/>
        <end position="409"/>
    </location>
</feature>
<dbReference type="EMBL" id="CAUYUJ010014335">
    <property type="protein sequence ID" value="CAK0839939.1"/>
    <property type="molecule type" value="Genomic_DNA"/>
</dbReference>
<feature type="transmembrane region" description="Helical" evidence="2">
    <location>
        <begin position="421"/>
        <end position="444"/>
    </location>
</feature>
<evidence type="ECO:0000313" key="3">
    <source>
        <dbReference type="EMBL" id="CAK0839939.1"/>
    </source>
</evidence>
<organism evidence="3 4">
    <name type="scientific">Prorocentrum cordatum</name>
    <dbReference type="NCBI Taxonomy" id="2364126"/>
    <lineage>
        <taxon>Eukaryota</taxon>
        <taxon>Sar</taxon>
        <taxon>Alveolata</taxon>
        <taxon>Dinophyceae</taxon>
        <taxon>Prorocentrales</taxon>
        <taxon>Prorocentraceae</taxon>
        <taxon>Prorocentrum</taxon>
    </lineage>
</organism>
<keyword evidence="2" id="KW-0472">Membrane</keyword>
<name>A0ABN9T572_9DINO</name>
<evidence type="ECO:0000256" key="1">
    <source>
        <dbReference type="SAM" id="MobiDB-lite"/>
    </source>
</evidence>
<reference evidence="3" key="1">
    <citation type="submission" date="2023-10" db="EMBL/GenBank/DDBJ databases">
        <authorList>
            <person name="Chen Y."/>
            <person name="Shah S."/>
            <person name="Dougan E. K."/>
            <person name="Thang M."/>
            <person name="Chan C."/>
        </authorList>
    </citation>
    <scope>NUCLEOTIDE SEQUENCE [LARGE SCALE GENOMIC DNA]</scope>
</reference>
<protein>
    <submittedName>
        <fullName evidence="3">Uncharacterized protein</fullName>
    </submittedName>
</protein>
<feature type="transmembrane region" description="Helical" evidence="2">
    <location>
        <begin position="456"/>
        <end position="476"/>
    </location>
</feature>
<gene>
    <name evidence="3" type="ORF">PCOR1329_LOCUS35493</name>
</gene>
<proteinExistence type="predicted"/>
<keyword evidence="2" id="KW-1133">Transmembrane helix</keyword>
<keyword evidence="4" id="KW-1185">Reference proteome</keyword>
<dbReference type="Proteomes" id="UP001189429">
    <property type="component" value="Unassembled WGS sequence"/>
</dbReference>
<feature type="compositionally biased region" description="Gly residues" evidence="1">
    <location>
        <begin position="237"/>
        <end position="248"/>
    </location>
</feature>
<evidence type="ECO:0000313" key="4">
    <source>
        <dbReference type="Proteomes" id="UP001189429"/>
    </source>
</evidence>
<comment type="caution">
    <text evidence="3">The sequence shown here is derived from an EMBL/GenBank/DDBJ whole genome shotgun (WGS) entry which is preliminary data.</text>
</comment>
<feature type="transmembrane region" description="Helical" evidence="2">
    <location>
        <begin position="26"/>
        <end position="45"/>
    </location>
</feature>
<feature type="region of interest" description="Disordered" evidence="1">
    <location>
        <begin position="207"/>
        <end position="248"/>
    </location>
</feature>
<evidence type="ECO:0000256" key="2">
    <source>
        <dbReference type="SAM" id="Phobius"/>
    </source>
</evidence>